<protein>
    <recommendedName>
        <fullName evidence="3">HTH cro/C1-type domain-containing protein</fullName>
    </recommendedName>
</protein>
<organism evidence="1 2">
    <name type="scientific">Streptomyces niveiscabiei</name>
    <dbReference type="NCBI Taxonomy" id="164115"/>
    <lineage>
        <taxon>Bacteria</taxon>
        <taxon>Bacillati</taxon>
        <taxon>Actinomycetota</taxon>
        <taxon>Actinomycetes</taxon>
        <taxon>Kitasatosporales</taxon>
        <taxon>Streptomycetaceae</taxon>
        <taxon>Streptomyces</taxon>
    </lineage>
</organism>
<name>A0ABW9I1R7_9ACTN</name>
<dbReference type="Proteomes" id="UP001631957">
    <property type="component" value="Unassembled WGS sequence"/>
</dbReference>
<dbReference type="SUPFAM" id="SSF47413">
    <property type="entry name" value="lambda repressor-like DNA-binding domains"/>
    <property type="match status" value="1"/>
</dbReference>
<accession>A0ABW9I1R7</accession>
<evidence type="ECO:0000313" key="2">
    <source>
        <dbReference type="Proteomes" id="UP001631957"/>
    </source>
</evidence>
<gene>
    <name evidence="1" type="ORF">ACKI18_35000</name>
</gene>
<comment type="caution">
    <text evidence="1">The sequence shown here is derived from an EMBL/GenBank/DDBJ whole genome shotgun (WGS) entry which is preliminary data.</text>
</comment>
<keyword evidence="2" id="KW-1185">Reference proteome</keyword>
<proteinExistence type="predicted"/>
<evidence type="ECO:0008006" key="3">
    <source>
        <dbReference type="Google" id="ProtNLM"/>
    </source>
</evidence>
<dbReference type="InterPro" id="IPR010982">
    <property type="entry name" value="Lambda_DNA-bd_dom_sf"/>
</dbReference>
<sequence length="68" mass="7061">MRFDPKPLRSAAAAVGDNSTAAIARKLNTPYATVIRWTSGRSVPAGPALACIERTYGVTAAVLFPATA</sequence>
<evidence type="ECO:0000313" key="1">
    <source>
        <dbReference type="EMBL" id="MFM9613881.1"/>
    </source>
</evidence>
<reference evidence="1 2" key="1">
    <citation type="submission" date="2024-12" db="EMBL/GenBank/DDBJ databases">
        <title>Forecasting of Potato common scab and diversities of Pathogenic streptomyces spp. in china.</title>
        <authorList>
            <person name="Handique U."/>
            <person name="Wu J."/>
        </authorList>
    </citation>
    <scope>NUCLEOTIDE SEQUENCE [LARGE SCALE GENOMIC DNA]</scope>
    <source>
        <strain evidence="1 2">ZRIMU1530</strain>
    </source>
</reference>
<dbReference type="RefSeq" id="WP_409122754.1">
    <property type="nucleotide sequence ID" value="NZ_JBJVNI010000023.1"/>
</dbReference>
<dbReference type="EMBL" id="JBJVNI010000023">
    <property type="protein sequence ID" value="MFM9613881.1"/>
    <property type="molecule type" value="Genomic_DNA"/>
</dbReference>